<reference evidence="1" key="1">
    <citation type="submission" date="2019-08" db="EMBL/GenBank/DDBJ databases">
        <authorList>
            <person name="Kucharzyk K."/>
            <person name="Murdoch R.W."/>
            <person name="Higgins S."/>
            <person name="Loffler F."/>
        </authorList>
    </citation>
    <scope>NUCLEOTIDE SEQUENCE</scope>
</reference>
<sequence>MKFCYVDESGTGDEPYAVMVGIIVDTQRMNLTKKHWKGLLSALSGIVHKPIEEIHTRDFYPGNGPWRELSRDQRSKITTIVFKWLQDRKHNIVFSAVNKTLYRQEFQNDERYGDIHDLWCFMALHLSLSVQKYHQSEKKNKGHTVLIFDNEETSACHFERLILNPPAWTHSYYGKTKTQEPFDQIVDAPYFADSKSVGLLQVADFVSYFIRRYVEIKQGAIPEKYEGEEQKMEAWMGLIRSRIISKAMIYPTKARCECADLFWKYGPDCLK</sequence>
<dbReference type="EMBL" id="VSSQ01002187">
    <property type="protein sequence ID" value="MPM13873.1"/>
    <property type="molecule type" value="Genomic_DNA"/>
</dbReference>
<comment type="caution">
    <text evidence="1">The sequence shown here is derived from an EMBL/GenBank/DDBJ whole genome shotgun (WGS) entry which is preliminary data.</text>
</comment>
<organism evidence="1">
    <name type="scientific">bioreactor metagenome</name>
    <dbReference type="NCBI Taxonomy" id="1076179"/>
    <lineage>
        <taxon>unclassified sequences</taxon>
        <taxon>metagenomes</taxon>
        <taxon>ecological metagenomes</taxon>
    </lineage>
</organism>
<protein>
    <recommendedName>
        <fullName evidence="2">DUF3800 domain-containing protein</fullName>
    </recommendedName>
</protein>
<evidence type="ECO:0000313" key="1">
    <source>
        <dbReference type="EMBL" id="MPM13873.1"/>
    </source>
</evidence>
<proteinExistence type="predicted"/>
<gene>
    <name evidence="1" type="ORF">SDC9_60233</name>
</gene>
<accession>A0A644XI50</accession>
<evidence type="ECO:0008006" key="2">
    <source>
        <dbReference type="Google" id="ProtNLM"/>
    </source>
</evidence>
<name>A0A644XI50_9ZZZZ</name>
<dbReference type="Pfam" id="PF12686">
    <property type="entry name" value="DUF3800"/>
    <property type="match status" value="1"/>
</dbReference>
<dbReference type="AlphaFoldDB" id="A0A644XI50"/>
<dbReference type="InterPro" id="IPR024524">
    <property type="entry name" value="DUF3800"/>
</dbReference>